<protein>
    <submittedName>
        <fullName evidence="1">Uncharacterized protein</fullName>
    </submittedName>
</protein>
<sequence>MPATLKAKNVPHFILKTGAMAAVNDSLWVEERVENVLCWCVIDTGSNITIVRSDVLKEAGTNVQINPVESCLKTVTGETAPVIGRARLRFQIGKFEAWQEAWVAEIVDPCIVGLNYLIGHHSQVDIAGTTLKVERQSIPLCRATVHRDRPCCRIVATEKAVIPPRSESVIRGSLTEEVASSWGSVEPIKSANAPRDVLAAGTSLNLRCPTSLPVRIMNLSDNARRIIKGKHVANFEPVEYAIDEELGSRRTDYEESEASDVPAHLVDLYERSKSNLSEEQSKQLKNLLVEYQDVFSRNKNDLGRTGLTKHKIDVSDCEPIRQRPRVPPPGKT</sequence>
<dbReference type="InterPro" id="IPR021109">
    <property type="entry name" value="Peptidase_aspartic_dom_sf"/>
</dbReference>
<name>A0A6S7IA97_PARCT</name>
<accession>A0A6S7IA97</accession>
<proteinExistence type="predicted"/>
<comment type="caution">
    <text evidence="1">The sequence shown here is derived from an EMBL/GenBank/DDBJ whole genome shotgun (WGS) entry which is preliminary data.</text>
</comment>
<dbReference type="AlphaFoldDB" id="A0A6S7IA97"/>
<keyword evidence="2" id="KW-1185">Reference proteome</keyword>
<dbReference type="SUPFAM" id="SSF50630">
    <property type="entry name" value="Acid proteases"/>
    <property type="match status" value="1"/>
</dbReference>
<dbReference type="Gene3D" id="2.40.70.10">
    <property type="entry name" value="Acid Proteases"/>
    <property type="match status" value="1"/>
</dbReference>
<dbReference type="OrthoDB" id="6435686at2759"/>
<dbReference type="Proteomes" id="UP001152795">
    <property type="component" value="Unassembled WGS sequence"/>
</dbReference>
<organism evidence="1 2">
    <name type="scientific">Paramuricea clavata</name>
    <name type="common">Red gorgonian</name>
    <name type="synonym">Violescent sea-whip</name>
    <dbReference type="NCBI Taxonomy" id="317549"/>
    <lineage>
        <taxon>Eukaryota</taxon>
        <taxon>Metazoa</taxon>
        <taxon>Cnidaria</taxon>
        <taxon>Anthozoa</taxon>
        <taxon>Octocorallia</taxon>
        <taxon>Malacalcyonacea</taxon>
        <taxon>Plexauridae</taxon>
        <taxon>Paramuricea</taxon>
    </lineage>
</organism>
<evidence type="ECO:0000313" key="1">
    <source>
        <dbReference type="EMBL" id="CAB4003291.1"/>
    </source>
</evidence>
<gene>
    <name evidence="1" type="ORF">PACLA_8A020210</name>
</gene>
<reference evidence="1" key="1">
    <citation type="submission" date="2020-04" db="EMBL/GenBank/DDBJ databases">
        <authorList>
            <person name="Alioto T."/>
            <person name="Alioto T."/>
            <person name="Gomez Garrido J."/>
        </authorList>
    </citation>
    <scope>NUCLEOTIDE SEQUENCE</scope>
    <source>
        <strain evidence="1">A484AB</strain>
    </source>
</reference>
<dbReference type="EMBL" id="CACRXK020004588">
    <property type="protein sequence ID" value="CAB4003291.1"/>
    <property type="molecule type" value="Genomic_DNA"/>
</dbReference>
<evidence type="ECO:0000313" key="2">
    <source>
        <dbReference type="Proteomes" id="UP001152795"/>
    </source>
</evidence>
<dbReference type="CDD" id="cd00303">
    <property type="entry name" value="retropepsin_like"/>
    <property type="match status" value="1"/>
</dbReference>